<gene>
    <name evidence="1" type="ORF">MNBD_GAMMA13-2046</name>
</gene>
<dbReference type="EMBL" id="UOFK01000207">
    <property type="protein sequence ID" value="VAW79928.1"/>
    <property type="molecule type" value="Genomic_DNA"/>
</dbReference>
<protein>
    <recommendedName>
        <fullName evidence="2">DUF1022 domain-containing protein</fullName>
    </recommendedName>
</protein>
<evidence type="ECO:0008006" key="2">
    <source>
        <dbReference type="Google" id="ProtNLM"/>
    </source>
</evidence>
<dbReference type="SUPFAM" id="SSF53756">
    <property type="entry name" value="UDP-Glycosyltransferase/glycogen phosphorylase"/>
    <property type="match status" value="1"/>
</dbReference>
<sequence>MTASSPNIWLVLGDKLGDNAQAAKVADCLGMPYTTKRLLPRQKYALGKPFFRISLEHLDMNRSDPLNPPWPDLVITAGRRHAMAALWIKAQNPTTKIVLLGRPRRWIEKFDLVITPPQHQVPDQPNVLPLSLPLMRADKERISQQSEHWRNRFDSLKKPIIAVLVGGPTRPYRFDKKAVRELLTQCKLIQECHGGTLYFSTSRRTPAAVIATLDKERPQPSVLHEWTPGDPENPYLALLGLAEYFIVTGDSVSMMIEVADCKKPLAIFPLPNGWRGTLWQRCRLFDKIYQRLGNQLYKTGIVGFGRDLGTLHKMLINTGFAVAAGNAFIQPTQSLPDELEKIGARIRLLIKNPAECDT</sequence>
<name>A0A3B0YG88_9ZZZZ</name>
<dbReference type="PANTHER" id="PTHR33986:SF15">
    <property type="entry name" value="MITOCHONDRIAL FISSION PROTEIN ELM1"/>
    <property type="match status" value="1"/>
</dbReference>
<evidence type="ECO:0000313" key="1">
    <source>
        <dbReference type="EMBL" id="VAW79928.1"/>
    </source>
</evidence>
<reference evidence="1" key="1">
    <citation type="submission" date="2018-06" db="EMBL/GenBank/DDBJ databases">
        <authorList>
            <person name="Zhirakovskaya E."/>
        </authorList>
    </citation>
    <scope>NUCLEOTIDE SEQUENCE</scope>
</reference>
<organism evidence="1">
    <name type="scientific">hydrothermal vent metagenome</name>
    <dbReference type="NCBI Taxonomy" id="652676"/>
    <lineage>
        <taxon>unclassified sequences</taxon>
        <taxon>metagenomes</taxon>
        <taxon>ecological metagenomes</taxon>
    </lineage>
</organism>
<dbReference type="Pfam" id="PF06258">
    <property type="entry name" value="Mito_fiss_Elm1"/>
    <property type="match status" value="1"/>
</dbReference>
<dbReference type="AlphaFoldDB" id="A0A3B0YG88"/>
<proteinExistence type="predicted"/>
<dbReference type="InterPro" id="IPR009367">
    <property type="entry name" value="Elm1-like"/>
</dbReference>
<accession>A0A3B0YG88</accession>
<dbReference type="PANTHER" id="PTHR33986">
    <property type="entry name" value="OS02G0535700 PROTEIN"/>
    <property type="match status" value="1"/>
</dbReference>